<evidence type="ECO:0000313" key="3">
    <source>
        <dbReference type="Proteomes" id="UP001430953"/>
    </source>
</evidence>
<proteinExistence type="predicted"/>
<feature type="signal peptide" evidence="1">
    <location>
        <begin position="1"/>
        <end position="20"/>
    </location>
</feature>
<dbReference type="EMBL" id="JADYXP020000014">
    <property type="protein sequence ID" value="KAL0110866.1"/>
    <property type="molecule type" value="Genomic_DNA"/>
</dbReference>
<gene>
    <name evidence="2" type="ORF">PUN28_014068</name>
</gene>
<protein>
    <recommendedName>
        <fullName evidence="4">Secreted protein</fullName>
    </recommendedName>
</protein>
<sequence>MSSMMMTMMMATATNLPALAALWAKGGRGTARRGSGRSALPCTEGPLGGSPPLVARTPSHGLPHLSDAINRYRPTWLSLSADISLYITFSFHSSSSSHLGDRFCANRRLFLSDTRASSSTLREMTALTNIRNYLTLNVFSNMIFTLTLNFKKTE</sequence>
<evidence type="ECO:0000256" key="1">
    <source>
        <dbReference type="SAM" id="SignalP"/>
    </source>
</evidence>
<feature type="chain" id="PRO_5043845059" description="Secreted protein" evidence="1">
    <location>
        <begin position="21"/>
        <end position="154"/>
    </location>
</feature>
<comment type="caution">
    <text evidence="2">The sequence shown here is derived from an EMBL/GenBank/DDBJ whole genome shotgun (WGS) entry which is preliminary data.</text>
</comment>
<accession>A0AAW2F8K7</accession>
<evidence type="ECO:0008006" key="4">
    <source>
        <dbReference type="Google" id="ProtNLM"/>
    </source>
</evidence>
<name>A0AAW2F8K7_9HYME</name>
<reference evidence="2 3" key="1">
    <citation type="submission" date="2023-03" db="EMBL/GenBank/DDBJ databases">
        <title>High recombination rates correlate with genetic variation in Cardiocondyla obscurior ants.</title>
        <authorList>
            <person name="Errbii M."/>
        </authorList>
    </citation>
    <scope>NUCLEOTIDE SEQUENCE [LARGE SCALE GENOMIC DNA]</scope>
    <source>
        <strain evidence="2">Alpha-2009</strain>
        <tissue evidence="2">Whole body</tissue>
    </source>
</reference>
<keyword evidence="1" id="KW-0732">Signal</keyword>
<keyword evidence="3" id="KW-1185">Reference proteome</keyword>
<organism evidence="2 3">
    <name type="scientific">Cardiocondyla obscurior</name>
    <dbReference type="NCBI Taxonomy" id="286306"/>
    <lineage>
        <taxon>Eukaryota</taxon>
        <taxon>Metazoa</taxon>
        <taxon>Ecdysozoa</taxon>
        <taxon>Arthropoda</taxon>
        <taxon>Hexapoda</taxon>
        <taxon>Insecta</taxon>
        <taxon>Pterygota</taxon>
        <taxon>Neoptera</taxon>
        <taxon>Endopterygota</taxon>
        <taxon>Hymenoptera</taxon>
        <taxon>Apocrita</taxon>
        <taxon>Aculeata</taxon>
        <taxon>Formicoidea</taxon>
        <taxon>Formicidae</taxon>
        <taxon>Myrmicinae</taxon>
        <taxon>Cardiocondyla</taxon>
    </lineage>
</organism>
<dbReference type="Proteomes" id="UP001430953">
    <property type="component" value="Unassembled WGS sequence"/>
</dbReference>
<evidence type="ECO:0000313" key="2">
    <source>
        <dbReference type="EMBL" id="KAL0110866.1"/>
    </source>
</evidence>
<dbReference type="AlphaFoldDB" id="A0AAW2F8K7"/>